<accession>A0A0V0XJI4</accession>
<dbReference type="Proteomes" id="UP000054815">
    <property type="component" value="Unassembled WGS sequence"/>
</dbReference>
<comment type="caution">
    <text evidence="2">The sequence shown here is derived from an EMBL/GenBank/DDBJ whole genome shotgun (WGS) entry which is preliminary data.</text>
</comment>
<dbReference type="EMBL" id="JYDU01000248">
    <property type="protein sequence ID" value="KRX88170.1"/>
    <property type="molecule type" value="Genomic_DNA"/>
</dbReference>
<name>A0A0V0XJI4_TRIPS</name>
<feature type="region of interest" description="Disordered" evidence="1">
    <location>
        <begin position="1"/>
        <end position="27"/>
    </location>
</feature>
<feature type="compositionally biased region" description="Polar residues" evidence="1">
    <location>
        <begin position="1"/>
        <end position="10"/>
    </location>
</feature>
<organism evidence="2 3">
    <name type="scientific">Trichinella pseudospiralis</name>
    <name type="common">Parasitic roundworm</name>
    <dbReference type="NCBI Taxonomy" id="6337"/>
    <lineage>
        <taxon>Eukaryota</taxon>
        <taxon>Metazoa</taxon>
        <taxon>Ecdysozoa</taxon>
        <taxon>Nematoda</taxon>
        <taxon>Enoplea</taxon>
        <taxon>Dorylaimia</taxon>
        <taxon>Trichinellida</taxon>
        <taxon>Trichinellidae</taxon>
        <taxon>Trichinella</taxon>
    </lineage>
</organism>
<sequence>MGTTLTTNGRFESPGPGTDHILRSSSGHGDVQHWQIDFRHSTATNQRSTNLGASRDDELEIFEFFGQWDVAFDGRLVASFGYIETTGHRFGCTRRIVGVDVFSVRRQAGREEFVPIGLFPFFNRAHPLHNGAHIRCCCWPLCCGENSTLILSVPTDPMLLQHISEWK</sequence>
<gene>
    <name evidence="2" type="ORF">T4E_2060</name>
</gene>
<evidence type="ECO:0000313" key="2">
    <source>
        <dbReference type="EMBL" id="KRX88170.1"/>
    </source>
</evidence>
<evidence type="ECO:0000256" key="1">
    <source>
        <dbReference type="SAM" id="MobiDB-lite"/>
    </source>
</evidence>
<protein>
    <submittedName>
        <fullName evidence="2">Uncharacterized protein</fullName>
    </submittedName>
</protein>
<evidence type="ECO:0000313" key="3">
    <source>
        <dbReference type="Proteomes" id="UP000054815"/>
    </source>
</evidence>
<proteinExistence type="predicted"/>
<dbReference type="AlphaFoldDB" id="A0A0V0XJI4"/>
<reference evidence="2 3" key="1">
    <citation type="submission" date="2015-01" db="EMBL/GenBank/DDBJ databases">
        <title>Evolution of Trichinella species and genotypes.</title>
        <authorList>
            <person name="Korhonen P.K."/>
            <person name="Edoardo P."/>
            <person name="Giuseppe L.R."/>
            <person name="Gasser R.B."/>
        </authorList>
    </citation>
    <scope>NUCLEOTIDE SEQUENCE [LARGE SCALE GENOMIC DNA]</scope>
    <source>
        <strain evidence="2">ISS141</strain>
    </source>
</reference>